<evidence type="ECO:0000259" key="3">
    <source>
        <dbReference type="Pfam" id="PF01156"/>
    </source>
</evidence>
<dbReference type="InterPro" id="IPR015910">
    <property type="entry name" value="I/U_nuclsd_hydro_CS"/>
</dbReference>
<dbReference type="EMBL" id="AZDT01000011">
    <property type="protein sequence ID" value="KRK77065.1"/>
    <property type="molecule type" value="Genomic_DNA"/>
</dbReference>
<evidence type="ECO:0000256" key="1">
    <source>
        <dbReference type="ARBA" id="ARBA00022801"/>
    </source>
</evidence>
<dbReference type="Pfam" id="PF01156">
    <property type="entry name" value="IU_nuc_hydro"/>
    <property type="match status" value="1"/>
</dbReference>
<dbReference type="InterPro" id="IPR036452">
    <property type="entry name" value="Ribo_hydro-like"/>
</dbReference>
<dbReference type="AlphaFoldDB" id="A0A0R1K8P5"/>
<proteinExistence type="predicted"/>
<keyword evidence="2" id="KW-0326">Glycosidase</keyword>
<dbReference type="PANTHER" id="PTHR12304:SF4">
    <property type="entry name" value="URIDINE NUCLEOSIDASE"/>
    <property type="match status" value="1"/>
</dbReference>
<dbReference type="GeneID" id="84782406"/>
<organism evidence="4 5">
    <name type="scientific">Levilactobacillus namurensis DSM 19117</name>
    <dbReference type="NCBI Taxonomy" id="1423773"/>
    <lineage>
        <taxon>Bacteria</taxon>
        <taxon>Bacillati</taxon>
        <taxon>Bacillota</taxon>
        <taxon>Bacilli</taxon>
        <taxon>Lactobacillales</taxon>
        <taxon>Lactobacillaceae</taxon>
        <taxon>Levilactobacillus</taxon>
    </lineage>
</organism>
<gene>
    <name evidence="4" type="ORF">FD30_GL000691</name>
</gene>
<evidence type="ECO:0000313" key="4">
    <source>
        <dbReference type="EMBL" id="KRK77065.1"/>
    </source>
</evidence>
<dbReference type="OrthoDB" id="9797882at2"/>
<dbReference type="PANTHER" id="PTHR12304">
    <property type="entry name" value="INOSINE-URIDINE PREFERRING NUCLEOSIDE HYDROLASE"/>
    <property type="match status" value="1"/>
</dbReference>
<dbReference type="STRING" id="1423773.FD30_GL000691"/>
<dbReference type="PROSITE" id="PS01247">
    <property type="entry name" value="IUNH"/>
    <property type="match status" value="1"/>
</dbReference>
<keyword evidence="5" id="KW-1185">Reference proteome</keyword>
<dbReference type="Proteomes" id="UP000051162">
    <property type="component" value="Unassembled WGS sequence"/>
</dbReference>
<name>A0A0R1K8P5_9LACO</name>
<dbReference type="GO" id="GO:0005829">
    <property type="term" value="C:cytosol"/>
    <property type="evidence" value="ECO:0007669"/>
    <property type="project" value="TreeGrafter"/>
</dbReference>
<protein>
    <submittedName>
        <fullName evidence="4">Ribonucleoside hydrolase 2</fullName>
    </submittedName>
</protein>
<dbReference type="InterPro" id="IPR001910">
    <property type="entry name" value="Inosine/uridine_hydrolase_dom"/>
</dbReference>
<feature type="domain" description="Inosine/uridine-preferring nucleoside hydrolase" evidence="3">
    <location>
        <begin position="6"/>
        <end position="300"/>
    </location>
</feature>
<dbReference type="SUPFAM" id="SSF53590">
    <property type="entry name" value="Nucleoside hydrolase"/>
    <property type="match status" value="1"/>
</dbReference>
<keyword evidence="1 4" id="KW-0378">Hydrolase</keyword>
<comment type="caution">
    <text evidence="4">The sequence shown here is derived from an EMBL/GenBank/DDBJ whole genome shotgun (WGS) entry which is preliminary data.</text>
</comment>
<dbReference type="InterPro" id="IPR023186">
    <property type="entry name" value="IUNH"/>
</dbReference>
<accession>A0A0R1K8P5</accession>
<dbReference type="PATRIC" id="fig|1423773.3.peg.706"/>
<dbReference type="NCBIfam" id="NF007417">
    <property type="entry name" value="PRK09955.1"/>
    <property type="match status" value="1"/>
</dbReference>
<dbReference type="GO" id="GO:0045437">
    <property type="term" value="F:uridine nucleosidase activity"/>
    <property type="evidence" value="ECO:0007669"/>
    <property type="project" value="UniProtKB-ARBA"/>
</dbReference>
<sequence length="309" mass="33576">MTPRKIILDCDPGHDDAIALLMAAAHPAIELLGVTIVAGNQTLEKTVRNGLNVAQLLGISTKFYAGMPQPLVRQQVVAGNVHGETGLDGPTFDPLQRQVESKNAIQFIIETLMASDGDITLVPTGPLTNIAVAMRLEPRIIPKVKEIVLMGGAYGTGNFTPSAEFNIFADPEAAYDVFKSGAPITMMGLDLTNQTICTEDIIKRMAAVGNVAGTLFSDLMSFTLKTQFEAFGLKAGPVHDATTIGYLINPKMFQVKPMYVTVDINRGPSYGRTVCDEHHVLEHQPNANVGISIDTNRFWDLVEFCLRKY</sequence>
<dbReference type="GO" id="GO:0008477">
    <property type="term" value="F:purine nucleosidase activity"/>
    <property type="evidence" value="ECO:0007669"/>
    <property type="project" value="TreeGrafter"/>
</dbReference>
<reference evidence="4 5" key="1">
    <citation type="journal article" date="2015" name="Genome Announc.">
        <title>Expanding the biotechnology potential of lactobacilli through comparative genomics of 213 strains and associated genera.</title>
        <authorList>
            <person name="Sun Z."/>
            <person name="Harris H.M."/>
            <person name="McCann A."/>
            <person name="Guo C."/>
            <person name="Argimon S."/>
            <person name="Zhang W."/>
            <person name="Yang X."/>
            <person name="Jeffery I.B."/>
            <person name="Cooney J.C."/>
            <person name="Kagawa T.F."/>
            <person name="Liu W."/>
            <person name="Song Y."/>
            <person name="Salvetti E."/>
            <person name="Wrobel A."/>
            <person name="Rasinkangas P."/>
            <person name="Parkhill J."/>
            <person name="Rea M.C."/>
            <person name="O'Sullivan O."/>
            <person name="Ritari J."/>
            <person name="Douillard F.P."/>
            <person name="Paul Ross R."/>
            <person name="Yang R."/>
            <person name="Briner A.E."/>
            <person name="Felis G.E."/>
            <person name="de Vos W.M."/>
            <person name="Barrangou R."/>
            <person name="Klaenhammer T.R."/>
            <person name="Caufield P.W."/>
            <person name="Cui Y."/>
            <person name="Zhang H."/>
            <person name="O'Toole P.W."/>
        </authorList>
    </citation>
    <scope>NUCLEOTIDE SEQUENCE [LARGE SCALE GENOMIC DNA]</scope>
    <source>
        <strain evidence="4 5">DSM 19117</strain>
    </source>
</reference>
<dbReference type="GO" id="GO:0006152">
    <property type="term" value="P:purine nucleoside catabolic process"/>
    <property type="evidence" value="ECO:0007669"/>
    <property type="project" value="TreeGrafter"/>
</dbReference>
<dbReference type="RefSeq" id="WP_056943807.1">
    <property type="nucleotide sequence ID" value="NZ_AZDT01000011.1"/>
</dbReference>
<evidence type="ECO:0000256" key="2">
    <source>
        <dbReference type="ARBA" id="ARBA00023295"/>
    </source>
</evidence>
<dbReference type="Gene3D" id="3.90.245.10">
    <property type="entry name" value="Ribonucleoside hydrolase-like"/>
    <property type="match status" value="1"/>
</dbReference>
<evidence type="ECO:0000313" key="5">
    <source>
        <dbReference type="Proteomes" id="UP000051162"/>
    </source>
</evidence>
<dbReference type="CDD" id="cd02651">
    <property type="entry name" value="nuc_hydro_IU_UC_XIUA"/>
    <property type="match status" value="1"/>
</dbReference>